<organism evidence="1 2">
    <name type="scientific">Mesorhizobium dulcispinae</name>
    <dbReference type="NCBI Taxonomy" id="3072316"/>
    <lineage>
        <taxon>Bacteria</taxon>
        <taxon>Pseudomonadati</taxon>
        <taxon>Pseudomonadota</taxon>
        <taxon>Alphaproteobacteria</taxon>
        <taxon>Hyphomicrobiales</taxon>
        <taxon>Phyllobacteriaceae</taxon>
        <taxon>Mesorhizobium</taxon>
    </lineage>
</organism>
<evidence type="ECO:0000313" key="2">
    <source>
        <dbReference type="Proteomes" id="UP001271780"/>
    </source>
</evidence>
<dbReference type="EMBL" id="JAVIIZ010000005">
    <property type="protein sequence ID" value="MDX8472880.1"/>
    <property type="molecule type" value="Genomic_DNA"/>
</dbReference>
<keyword evidence="2" id="KW-1185">Reference proteome</keyword>
<accession>A0ABU4XGG3</accession>
<proteinExistence type="predicted"/>
<protein>
    <submittedName>
        <fullName evidence="1">Uncharacterized protein</fullName>
    </submittedName>
</protein>
<reference evidence="1 2" key="1">
    <citation type="submission" date="2023-08" db="EMBL/GenBank/DDBJ databases">
        <title>Implementing the SeqCode for naming new Mesorhizobium species isolated from Vachellia karroo root nodules.</title>
        <authorList>
            <person name="Van Lill M."/>
        </authorList>
    </citation>
    <scope>NUCLEOTIDE SEQUENCE [LARGE SCALE GENOMIC DNA]</scope>
    <source>
        <strain evidence="1 2">VK23A</strain>
    </source>
</reference>
<name>A0ABU4XGG3_9HYPH</name>
<evidence type="ECO:0000313" key="1">
    <source>
        <dbReference type="EMBL" id="MDX8472880.1"/>
    </source>
</evidence>
<sequence>MPDNLVRVYRPDGSLQCGLGRGRTLKEDQQVLSALGGHVLSAEKRTIPVRVPQVCGAPTGRTNTYVIKAKEWELILRSFVGPAGFAEWTYDAPTTGVFKYDGTLQCGLGQEIPLAEMTQELVDAGVSIISSHKSSDGLMHIQLCGALTGQINVYEIATPDLYKALQLGFAPLASIPASAATGASLRDGLPVPWPFPW</sequence>
<dbReference type="RefSeq" id="WP_320315399.1">
    <property type="nucleotide sequence ID" value="NZ_JAVIIX010000002.1"/>
</dbReference>
<dbReference type="Proteomes" id="UP001271780">
    <property type="component" value="Unassembled WGS sequence"/>
</dbReference>
<gene>
    <name evidence="1" type="ORF">RFM27_12425</name>
</gene>
<comment type="caution">
    <text evidence="1">The sequence shown here is derived from an EMBL/GenBank/DDBJ whole genome shotgun (WGS) entry which is preliminary data.</text>
</comment>